<dbReference type="EMBL" id="CM047897">
    <property type="protein sequence ID" value="KAJ0113285.1"/>
    <property type="molecule type" value="Genomic_DNA"/>
</dbReference>
<accession>A0ACC1CC51</accession>
<reference evidence="2" key="1">
    <citation type="journal article" date="2023" name="G3 (Bethesda)">
        <title>Genome assembly and association tests identify interacting loci associated with vigor, precocity, and sex in interspecific pistachio rootstocks.</title>
        <authorList>
            <person name="Palmer W."/>
            <person name="Jacygrad E."/>
            <person name="Sagayaradj S."/>
            <person name="Cavanaugh K."/>
            <person name="Han R."/>
            <person name="Bertier L."/>
            <person name="Beede B."/>
            <person name="Kafkas S."/>
            <person name="Golino D."/>
            <person name="Preece J."/>
            <person name="Michelmore R."/>
        </authorList>
    </citation>
    <scope>NUCLEOTIDE SEQUENCE [LARGE SCALE GENOMIC DNA]</scope>
</reference>
<protein>
    <submittedName>
        <fullName evidence="1">Uncharacterized protein</fullName>
    </submittedName>
</protein>
<proteinExistence type="predicted"/>
<comment type="caution">
    <text evidence="1">The sequence shown here is derived from an EMBL/GenBank/DDBJ whole genome shotgun (WGS) entry which is preliminary data.</text>
</comment>
<keyword evidence="2" id="KW-1185">Reference proteome</keyword>
<name>A0ACC1CC51_9ROSI</name>
<gene>
    <name evidence="1" type="ORF">Patl1_03291</name>
</gene>
<organism evidence="1 2">
    <name type="scientific">Pistacia atlantica</name>
    <dbReference type="NCBI Taxonomy" id="434234"/>
    <lineage>
        <taxon>Eukaryota</taxon>
        <taxon>Viridiplantae</taxon>
        <taxon>Streptophyta</taxon>
        <taxon>Embryophyta</taxon>
        <taxon>Tracheophyta</taxon>
        <taxon>Spermatophyta</taxon>
        <taxon>Magnoliopsida</taxon>
        <taxon>eudicotyledons</taxon>
        <taxon>Gunneridae</taxon>
        <taxon>Pentapetalae</taxon>
        <taxon>rosids</taxon>
        <taxon>malvids</taxon>
        <taxon>Sapindales</taxon>
        <taxon>Anacardiaceae</taxon>
        <taxon>Pistacia</taxon>
    </lineage>
</organism>
<sequence length="241" mass="27311">MKTSTNMRLRSAEICLILAFILSFIRHVSTLSINVNEVECVYEEILHESDTVSGSFVVLDHEIFWSSDHPGIEMTVTSPAGHVVYSLKGTSGDKFKFKATYSGMYQFCFRNPISTPEVVSFHIHVGHIPNEHDLAKDEHLDPIYIKIAELREALESVTADQKYLKARNARDRYSESLTKSLPLLFEILISSTILLLLAANLSIRKRVIFYTISEYFLLAGASTLQVMYIRRLFSNSANGRV</sequence>
<evidence type="ECO:0000313" key="2">
    <source>
        <dbReference type="Proteomes" id="UP001164250"/>
    </source>
</evidence>
<evidence type="ECO:0000313" key="1">
    <source>
        <dbReference type="EMBL" id="KAJ0113285.1"/>
    </source>
</evidence>
<dbReference type="Proteomes" id="UP001164250">
    <property type="component" value="Chromosome 1"/>
</dbReference>